<dbReference type="InterPro" id="IPR029039">
    <property type="entry name" value="Flavoprotein-like_sf"/>
</dbReference>
<dbReference type="Gene3D" id="3.40.50.360">
    <property type="match status" value="1"/>
</dbReference>
<dbReference type="GO" id="GO:0010181">
    <property type="term" value="F:FMN binding"/>
    <property type="evidence" value="ECO:0007669"/>
    <property type="project" value="InterPro"/>
</dbReference>
<accession>A0A7X2P928</accession>
<protein>
    <submittedName>
        <fullName evidence="2">Flavodoxin</fullName>
    </submittedName>
</protein>
<dbReference type="SUPFAM" id="SSF52218">
    <property type="entry name" value="Flavoproteins"/>
    <property type="match status" value="1"/>
</dbReference>
<dbReference type="Proteomes" id="UP000466864">
    <property type="component" value="Unassembled WGS sequence"/>
</dbReference>
<evidence type="ECO:0000313" key="2">
    <source>
        <dbReference type="EMBL" id="MST82340.1"/>
    </source>
</evidence>
<proteinExistence type="predicted"/>
<feature type="domain" description="Flavodoxin-like" evidence="1">
    <location>
        <begin position="3"/>
        <end position="156"/>
    </location>
</feature>
<evidence type="ECO:0000259" key="1">
    <source>
        <dbReference type="Pfam" id="PF12682"/>
    </source>
</evidence>
<dbReference type="AlphaFoldDB" id="A0A7X2P928"/>
<reference evidence="2 3" key="1">
    <citation type="submission" date="2019-08" db="EMBL/GenBank/DDBJ databases">
        <title>In-depth cultivation of the pig gut microbiome towards novel bacterial diversity and tailored functional studies.</title>
        <authorList>
            <person name="Wylensek D."/>
            <person name="Hitch T.C.A."/>
            <person name="Clavel T."/>
        </authorList>
    </citation>
    <scope>NUCLEOTIDE SEQUENCE [LARGE SCALE GENOMIC DNA]</scope>
    <source>
        <strain evidence="2 3">Oil+RF-744-WCA-WT-13</strain>
    </source>
</reference>
<dbReference type="PANTHER" id="PTHR39201">
    <property type="entry name" value="EXPORTED PROTEIN-RELATED"/>
    <property type="match status" value="1"/>
</dbReference>
<sequence>MSKTLVAFFSATGTTKKIAEDIAGEEHADVFAIIPEKPYTEADLNWKDKSARSTVEMADPNCRPAMAEPVPDLSSYQTIILGFPIWWGREPSIVDTFLTSADFSGKIIIPFCTSGGSGMARTCERIQNLVGKEAKVMEGRRVGGEVSMKDLKLWFDGFQQW</sequence>
<evidence type="ECO:0000313" key="3">
    <source>
        <dbReference type="Proteomes" id="UP000466864"/>
    </source>
</evidence>
<dbReference type="GO" id="GO:0016651">
    <property type="term" value="F:oxidoreductase activity, acting on NAD(P)H"/>
    <property type="evidence" value="ECO:0007669"/>
    <property type="project" value="UniProtKB-ARBA"/>
</dbReference>
<name>A0A7X2P928_9FIRM</name>
<dbReference type="Pfam" id="PF12682">
    <property type="entry name" value="Flavodoxin_4"/>
    <property type="match status" value="1"/>
</dbReference>
<dbReference type="PANTHER" id="PTHR39201:SF1">
    <property type="entry name" value="FLAVODOXIN-LIKE DOMAIN-CONTAINING PROTEIN"/>
    <property type="match status" value="1"/>
</dbReference>
<comment type="caution">
    <text evidence="2">The sequence shown here is derived from an EMBL/GenBank/DDBJ whole genome shotgun (WGS) entry which is preliminary data.</text>
</comment>
<organism evidence="2 3">
    <name type="scientific">Bilifractor porci</name>
    <dbReference type="NCBI Taxonomy" id="2606636"/>
    <lineage>
        <taxon>Bacteria</taxon>
        <taxon>Bacillati</taxon>
        <taxon>Bacillota</taxon>
        <taxon>Clostridia</taxon>
        <taxon>Lachnospirales</taxon>
        <taxon>Lachnospiraceae</taxon>
        <taxon>Bilifractor</taxon>
    </lineage>
</organism>
<dbReference type="RefSeq" id="WP_154458242.1">
    <property type="nucleotide sequence ID" value="NZ_VUMV01000005.1"/>
</dbReference>
<keyword evidence="3" id="KW-1185">Reference proteome</keyword>
<dbReference type="EMBL" id="VUMV01000005">
    <property type="protein sequence ID" value="MST82340.1"/>
    <property type="molecule type" value="Genomic_DNA"/>
</dbReference>
<gene>
    <name evidence="2" type="ORF">FYJ60_08435</name>
</gene>
<dbReference type="InterPro" id="IPR008254">
    <property type="entry name" value="Flavodoxin/NO_synth"/>
</dbReference>